<protein>
    <submittedName>
        <fullName evidence="2">Uncharacterized protein</fullName>
    </submittedName>
</protein>
<dbReference type="SUPFAM" id="SSF47266">
    <property type="entry name" value="4-helical cytokines"/>
    <property type="match status" value="1"/>
</dbReference>
<feature type="chain" id="PRO_5017411593" evidence="1">
    <location>
        <begin position="25"/>
        <end position="143"/>
    </location>
</feature>
<proteinExistence type="predicted"/>
<feature type="signal peptide" evidence="1">
    <location>
        <begin position="1"/>
        <end position="24"/>
    </location>
</feature>
<evidence type="ECO:0000313" key="2">
    <source>
        <dbReference type="Ensembl" id="ENSPMGP00000020284.1"/>
    </source>
</evidence>
<dbReference type="Ensembl" id="ENSPMGT00000021612.1">
    <property type="protein sequence ID" value="ENSPMGP00000020284.1"/>
    <property type="gene ID" value="ENSPMGG00000016425.1"/>
</dbReference>
<accession>A0A3B4AUK6</accession>
<evidence type="ECO:0000256" key="1">
    <source>
        <dbReference type="SAM" id="SignalP"/>
    </source>
</evidence>
<dbReference type="STRING" id="409849.ENSPMGP00000020284"/>
<dbReference type="Gene3D" id="1.20.1250.10">
    <property type="match status" value="1"/>
</dbReference>
<keyword evidence="3" id="KW-1185">Reference proteome</keyword>
<sequence>MITVLVNVLVNLINVLILQDLTHPDVGSSPLFTSVIRSLNSSCQQDVMLLNATLDVYMRIFNNLLHHSPHSAPLLQQMGSSEVENVKNIIKKIRKHISKRHCLICLFIYFQVDEPLVQRKALAELNEVDRAIFGLLHFRDSDH</sequence>
<reference evidence="2" key="2">
    <citation type="submission" date="2025-09" db="UniProtKB">
        <authorList>
            <consortium name="Ensembl"/>
        </authorList>
    </citation>
    <scope>IDENTIFICATION</scope>
</reference>
<dbReference type="Proteomes" id="UP000261520">
    <property type="component" value="Unplaced"/>
</dbReference>
<dbReference type="InterPro" id="IPR009079">
    <property type="entry name" value="4_helix_cytokine-like_core"/>
</dbReference>
<reference evidence="2" key="1">
    <citation type="submission" date="2025-08" db="UniProtKB">
        <authorList>
            <consortium name="Ensembl"/>
        </authorList>
    </citation>
    <scope>IDENTIFICATION</scope>
</reference>
<dbReference type="AlphaFoldDB" id="A0A3B4AUK6"/>
<name>A0A3B4AUK6_9GOBI</name>
<organism evidence="2 3">
    <name type="scientific">Periophthalmus magnuspinnatus</name>
    <dbReference type="NCBI Taxonomy" id="409849"/>
    <lineage>
        <taxon>Eukaryota</taxon>
        <taxon>Metazoa</taxon>
        <taxon>Chordata</taxon>
        <taxon>Craniata</taxon>
        <taxon>Vertebrata</taxon>
        <taxon>Euteleostomi</taxon>
        <taxon>Actinopterygii</taxon>
        <taxon>Neopterygii</taxon>
        <taxon>Teleostei</taxon>
        <taxon>Neoteleostei</taxon>
        <taxon>Acanthomorphata</taxon>
        <taxon>Gobiaria</taxon>
        <taxon>Gobiiformes</taxon>
        <taxon>Gobioidei</taxon>
        <taxon>Gobiidae</taxon>
        <taxon>Oxudercinae</taxon>
        <taxon>Periophthalmus</taxon>
    </lineage>
</organism>
<keyword evidence="1" id="KW-0732">Signal</keyword>
<evidence type="ECO:0000313" key="3">
    <source>
        <dbReference type="Proteomes" id="UP000261520"/>
    </source>
</evidence>